<keyword evidence="2" id="KW-0472">Membrane</keyword>
<dbReference type="AlphaFoldDB" id="A0A8H7VWQ7"/>
<name>A0A8H7VWQ7_9FUNG</name>
<evidence type="ECO:0000259" key="3">
    <source>
        <dbReference type="Pfam" id="PF00403"/>
    </source>
</evidence>
<reference evidence="4" key="1">
    <citation type="submission" date="2021-01" db="EMBL/GenBank/DDBJ databases">
        <title>Metabolic potential, ecology and presence of endohyphal bacteria is reflected in genomic diversity of Mucoromycotina.</title>
        <authorList>
            <person name="Muszewska A."/>
            <person name="Okrasinska A."/>
            <person name="Steczkiewicz K."/>
            <person name="Drgas O."/>
            <person name="Orlowska M."/>
            <person name="Perlinska-Lenart U."/>
            <person name="Aleksandrzak-Piekarczyk T."/>
            <person name="Szatraj K."/>
            <person name="Zielenkiewicz U."/>
            <person name="Pilsyk S."/>
            <person name="Malc E."/>
            <person name="Mieczkowski P."/>
            <person name="Kruszewska J.S."/>
            <person name="Biernat P."/>
            <person name="Pawlowska J."/>
        </authorList>
    </citation>
    <scope>NUCLEOTIDE SEQUENCE</scope>
    <source>
        <strain evidence="4">WA0000018081</strain>
    </source>
</reference>
<dbReference type="CDD" id="cd00371">
    <property type="entry name" value="HMA"/>
    <property type="match status" value="1"/>
</dbReference>
<sequence>MQVSLKQQAVPTLTALLSSSCCVIQLVLNFFSISCAGFAIFTPYRRLLTTVTILMLAYTIRNKGIKNRQVLISTFISVAFMISPEIVKTINVSSTDKVVSSIVFYFRVHLDGLGCEACANRIKNRLNAVEWILDTRVYFDNSTAIVQTITRIVDHSITDLIKSIDTKYDAQVLDSWVGYTK</sequence>
<dbReference type="PROSITE" id="PS51257">
    <property type="entry name" value="PROKAR_LIPOPROTEIN"/>
    <property type="match status" value="1"/>
</dbReference>
<dbReference type="InterPro" id="IPR036163">
    <property type="entry name" value="HMA_dom_sf"/>
</dbReference>
<dbReference type="PROSITE" id="PS01047">
    <property type="entry name" value="HMA_1"/>
    <property type="match status" value="1"/>
</dbReference>
<dbReference type="SUPFAM" id="SSF55008">
    <property type="entry name" value="HMA, heavy metal-associated domain"/>
    <property type="match status" value="1"/>
</dbReference>
<evidence type="ECO:0000313" key="4">
    <source>
        <dbReference type="EMBL" id="KAG2231503.1"/>
    </source>
</evidence>
<keyword evidence="2" id="KW-1133">Transmembrane helix</keyword>
<evidence type="ECO:0000256" key="1">
    <source>
        <dbReference type="ARBA" id="ARBA00022723"/>
    </source>
</evidence>
<dbReference type="Pfam" id="PF00403">
    <property type="entry name" value="HMA"/>
    <property type="match status" value="1"/>
</dbReference>
<keyword evidence="1" id="KW-0479">Metal-binding</keyword>
<keyword evidence="5" id="KW-1185">Reference proteome</keyword>
<dbReference type="Proteomes" id="UP000613177">
    <property type="component" value="Unassembled WGS sequence"/>
</dbReference>
<organism evidence="4 5">
    <name type="scientific">Thamnidium elegans</name>
    <dbReference type="NCBI Taxonomy" id="101142"/>
    <lineage>
        <taxon>Eukaryota</taxon>
        <taxon>Fungi</taxon>
        <taxon>Fungi incertae sedis</taxon>
        <taxon>Mucoromycota</taxon>
        <taxon>Mucoromycotina</taxon>
        <taxon>Mucoromycetes</taxon>
        <taxon>Mucorales</taxon>
        <taxon>Mucorineae</taxon>
        <taxon>Mucoraceae</taxon>
        <taxon>Thamnidium</taxon>
    </lineage>
</organism>
<dbReference type="GO" id="GO:0046872">
    <property type="term" value="F:metal ion binding"/>
    <property type="evidence" value="ECO:0007669"/>
    <property type="project" value="UniProtKB-KW"/>
</dbReference>
<accession>A0A8H7VWQ7</accession>
<evidence type="ECO:0000313" key="5">
    <source>
        <dbReference type="Proteomes" id="UP000613177"/>
    </source>
</evidence>
<gene>
    <name evidence="4" type="ORF">INT48_008670</name>
</gene>
<protein>
    <recommendedName>
        <fullName evidence="3">HMA domain-containing protein</fullName>
    </recommendedName>
</protein>
<dbReference type="InterPro" id="IPR006121">
    <property type="entry name" value="HMA_dom"/>
</dbReference>
<keyword evidence="2" id="KW-0812">Transmembrane</keyword>
<evidence type="ECO:0000256" key="2">
    <source>
        <dbReference type="SAM" id="Phobius"/>
    </source>
</evidence>
<dbReference type="Gene3D" id="3.30.70.100">
    <property type="match status" value="1"/>
</dbReference>
<comment type="caution">
    <text evidence="4">The sequence shown here is derived from an EMBL/GenBank/DDBJ whole genome shotgun (WGS) entry which is preliminary data.</text>
</comment>
<dbReference type="OrthoDB" id="689350at2759"/>
<proteinExistence type="predicted"/>
<dbReference type="EMBL" id="JAEPRE010000148">
    <property type="protein sequence ID" value="KAG2231503.1"/>
    <property type="molecule type" value="Genomic_DNA"/>
</dbReference>
<dbReference type="InterPro" id="IPR017969">
    <property type="entry name" value="Heavy-metal-associated_CS"/>
</dbReference>
<feature type="transmembrane region" description="Helical" evidence="2">
    <location>
        <begin position="12"/>
        <end position="32"/>
    </location>
</feature>
<feature type="domain" description="HMA" evidence="3">
    <location>
        <begin position="108"/>
        <end position="167"/>
    </location>
</feature>